<keyword evidence="5" id="KW-0472">Membrane</keyword>
<evidence type="ECO:0000256" key="5">
    <source>
        <dbReference type="ARBA" id="ARBA00023136"/>
    </source>
</evidence>
<evidence type="ECO:0000256" key="1">
    <source>
        <dbReference type="ARBA" id="ARBA00004571"/>
    </source>
</evidence>
<dbReference type="RefSeq" id="WP_026353577.1">
    <property type="nucleotide sequence ID" value="NZ_CP091512.1"/>
</dbReference>
<dbReference type="PANTHER" id="PTHR35892">
    <property type="entry name" value="OUTER MEMBRANE PROTEIN PAGN-RELATED"/>
    <property type="match status" value="1"/>
</dbReference>
<accession>A0ABY4E9E3</accession>
<sequence>MNRLNICFAGCCLWVHSFCWADDIPTSIYADYVMKLEAEDKIGLITAYIDRPSWEAIKEVSADSTLQSQYSSFGFGPSLDLSPQLRAYGLVGSATTSDSHRQDSASLQALSLDKDSRMYGMGLSMSPSEQWVVDMQYQNTQFQTQGDDGKRVNYFNIGVAYRF</sequence>
<feature type="domain" description="Outer membrane protein beta-barrel" evidence="6">
    <location>
        <begin position="62"/>
        <end position="163"/>
    </location>
</feature>
<dbReference type="EMBL" id="CP091512">
    <property type="protein sequence ID" value="UOO92371.1"/>
    <property type="molecule type" value="Genomic_DNA"/>
</dbReference>
<dbReference type="InterPro" id="IPR027385">
    <property type="entry name" value="Beta-barrel_OMP"/>
</dbReference>
<dbReference type="PANTHER" id="PTHR35892:SF2">
    <property type="entry name" value="OUTER MEMBRANE PROTEIN PAGN"/>
    <property type="match status" value="1"/>
</dbReference>
<evidence type="ECO:0000259" key="6">
    <source>
        <dbReference type="Pfam" id="PF13505"/>
    </source>
</evidence>
<dbReference type="Proteomes" id="UP000832034">
    <property type="component" value="Chromosome"/>
</dbReference>
<keyword evidence="4" id="KW-0732">Signal</keyword>
<gene>
    <name evidence="7" type="ORF">LVJ81_12330</name>
</gene>
<evidence type="ECO:0000256" key="4">
    <source>
        <dbReference type="ARBA" id="ARBA00022729"/>
    </source>
</evidence>
<evidence type="ECO:0000256" key="2">
    <source>
        <dbReference type="ARBA" id="ARBA00022452"/>
    </source>
</evidence>
<keyword evidence="2" id="KW-1134">Transmembrane beta strand</keyword>
<dbReference type="InterPro" id="IPR000758">
    <property type="entry name" value="Enterovir_OMP"/>
</dbReference>
<keyword evidence="3" id="KW-0812">Transmembrane</keyword>
<dbReference type="Pfam" id="PF13505">
    <property type="entry name" value="OMP_b-brl"/>
    <property type="match status" value="1"/>
</dbReference>
<evidence type="ECO:0000313" key="8">
    <source>
        <dbReference type="Proteomes" id="UP000832034"/>
    </source>
</evidence>
<dbReference type="Gene3D" id="2.40.160.20">
    <property type="match status" value="1"/>
</dbReference>
<reference evidence="7" key="1">
    <citation type="submission" date="2021-12" db="EMBL/GenBank/DDBJ databases">
        <authorList>
            <person name="Veyrier F.J."/>
        </authorList>
    </citation>
    <scope>NUCLEOTIDE SEQUENCE</scope>
    <source>
        <strain evidence="7">SAG 1488-6</strain>
    </source>
</reference>
<evidence type="ECO:0000313" key="7">
    <source>
        <dbReference type="EMBL" id="UOO92371.1"/>
    </source>
</evidence>
<proteinExistence type="predicted"/>
<dbReference type="PRINTS" id="PR00316">
    <property type="entry name" value="ENTEROVIROMP"/>
</dbReference>
<dbReference type="InterPro" id="IPR011250">
    <property type="entry name" value="OMP/PagP_B-barrel"/>
</dbReference>
<dbReference type="SUPFAM" id="SSF56925">
    <property type="entry name" value="OMPA-like"/>
    <property type="match status" value="1"/>
</dbReference>
<dbReference type="InterPro" id="IPR051723">
    <property type="entry name" value="Bact_OM_Invasion-Related"/>
</dbReference>
<protein>
    <submittedName>
        <fullName evidence="7">Porin family protein</fullName>
    </submittedName>
</protein>
<name>A0ABY4E9E3_VITST</name>
<comment type="subcellular location">
    <subcellularLocation>
        <location evidence="1">Cell outer membrane</location>
        <topology evidence="1">Multi-pass membrane protein</topology>
    </subcellularLocation>
</comment>
<reference evidence="7" key="2">
    <citation type="journal article" date="2022" name="Res Sq">
        <title>Evolution of multicellular longitudinally dividing oral cavity symbionts (Neisseriaceae).</title>
        <authorList>
            <person name="Nyongesa S."/>
            <person name="Weber P."/>
            <person name="Bernet E."/>
            <person name="Pullido F."/>
            <person name="Nieckarz M."/>
            <person name="Delaby M."/>
            <person name="Nieves C."/>
            <person name="Viehboeck T."/>
            <person name="Krause N."/>
            <person name="Rivera-Millot A."/>
            <person name="Nakamura A."/>
            <person name="Vischer N."/>
            <person name="VanNieuwenhze M."/>
            <person name="Brun Y."/>
            <person name="Cava F."/>
            <person name="Bulgheresi S."/>
            <person name="Veyrier F."/>
        </authorList>
    </citation>
    <scope>NUCLEOTIDE SEQUENCE</scope>
    <source>
        <strain evidence="7">SAG 1488-6</strain>
    </source>
</reference>
<evidence type="ECO:0000256" key="3">
    <source>
        <dbReference type="ARBA" id="ARBA00022692"/>
    </source>
</evidence>
<organism evidence="7 8">
    <name type="scientific">Vitreoscilla stercoraria</name>
    <dbReference type="NCBI Taxonomy" id="61"/>
    <lineage>
        <taxon>Bacteria</taxon>
        <taxon>Pseudomonadati</taxon>
        <taxon>Pseudomonadota</taxon>
        <taxon>Betaproteobacteria</taxon>
        <taxon>Neisseriales</taxon>
        <taxon>Neisseriaceae</taxon>
        <taxon>Vitreoscilla</taxon>
    </lineage>
</organism>
<keyword evidence="8" id="KW-1185">Reference proteome</keyword>